<proteinExistence type="predicted"/>
<name>A0A1C6VSE5_9ACTN</name>
<dbReference type="Proteomes" id="UP000199001">
    <property type="component" value="Unassembled WGS sequence"/>
</dbReference>
<dbReference type="EMBL" id="FMHZ01000002">
    <property type="protein sequence ID" value="SCL69034.1"/>
    <property type="molecule type" value="Genomic_DNA"/>
</dbReference>
<dbReference type="STRING" id="47855.GA0070606_4956"/>
<protein>
    <submittedName>
        <fullName evidence="1">Uncharacterized protein</fullName>
    </submittedName>
</protein>
<evidence type="ECO:0000313" key="2">
    <source>
        <dbReference type="Proteomes" id="UP000199001"/>
    </source>
</evidence>
<dbReference type="AlphaFoldDB" id="A0A1C6VSE5"/>
<organism evidence="1 2">
    <name type="scientific">Micromonospora citrea</name>
    <dbReference type="NCBI Taxonomy" id="47855"/>
    <lineage>
        <taxon>Bacteria</taxon>
        <taxon>Bacillati</taxon>
        <taxon>Actinomycetota</taxon>
        <taxon>Actinomycetes</taxon>
        <taxon>Micromonosporales</taxon>
        <taxon>Micromonosporaceae</taxon>
        <taxon>Micromonospora</taxon>
    </lineage>
</organism>
<accession>A0A1C6VSE5</accession>
<reference evidence="2" key="1">
    <citation type="submission" date="2016-06" db="EMBL/GenBank/DDBJ databases">
        <authorList>
            <person name="Varghese N."/>
            <person name="Submissions Spin"/>
        </authorList>
    </citation>
    <scope>NUCLEOTIDE SEQUENCE [LARGE SCALE GENOMIC DNA]</scope>
    <source>
        <strain evidence="2">DSM 43903</strain>
    </source>
</reference>
<keyword evidence="2" id="KW-1185">Reference proteome</keyword>
<sequence>MLAAAAAAAADDDADADAGRGGRRWVAARAREAVVTAGTGS</sequence>
<evidence type="ECO:0000313" key="1">
    <source>
        <dbReference type="EMBL" id="SCL69034.1"/>
    </source>
</evidence>
<gene>
    <name evidence="1" type="ORF">GA0070606_4956</name>
</gene>